<feature type="domain" description="PASTA" evidence="4">
    <location>
        <begin position="227"/>
        <end position="294"/>
    </location>
</feature>
<feature type="domain" description="TIR" evidence="3">
    <location>
        <begin position="1"/>
        <end position="144"/>
    </location>
</feature>
<protein>
    <submittedName>
        <fullName evidence="5">PASTA-related domain protein</fullName>
    </submittedName>
</protein>
<dbReference type="GO" id="GO:0007165">
    <property type="term" value="P:signal transduction"/>
    <property type="evidence" value="ECO:0007669"/>
    <property type="project" value="InterPro"/>
</dbReference>
<feature type="region of interest" description="Disordered" evidence="1">
    <location>
        <begin position="295"/>
        <end position="315"/>
    </location>
</feature>
<feature type="compositionally biased region" description="Pro residues" evidence="1">
    <location>
        <begin position="302"/>
        <end position="314"/>
    </location>
</feature>
<dbReference type="Proteomes" id="UP000007073">
    <property type="component" value="Chromosome"/>
</dbReference>
<evidence type="ECO:0000313" key="6">
    <source>
        <dbReference type="Proteomes" id="UP000007073"/>
    </source>
</evidence>
<keyword evidence="2" id="KW-1133">Transmembrane helix</keyword>
<evidence type="ECO:0000259" key="4">
    <source>
        <dbReference type="PROSITE" id="PS51178"/>
    </source>
</evidence>
<dbReference type="HOGENOM" id="CLU_466738_0_0_7"/>
<dbReference type="STRING" id="269799.Gmet_1196"/>
<proteinExistence type="predicted"/>
<dbReference type="Gene3D" id="3.30.10.20">
    <property type="match status" value="3"/>
</dbReference>
<feature type="domain" description="PASTA" evidence="4">
    <location>
        <begin position="311"/>
        <end position="379"/>
    </location>
</feature>
<evidence type="ECO:0000256" key="2">
    <source>
        <dbReference type="SAM" id="Phobius"/>
    </source>
</evidence>
<dbReference type="PROSITE" id="PS50104">
    <property type="entry name" value="TIR"/>
    <property type="match status" value="1"/>
</dbReference>
<keyword evidence="2" id="KW-0472">Membrane</keyword>
<feature type="domain" description="PASTA" evidence="4">
    <location>
        <begin position="383"/>
        <end position="450"/>
    </location>
</feature>
<organism evidence="5 6">
    <name type="scientific">Geobacter metallireducens (strain ATCC 53774 / DSM 7210 / GS-15)</name>
    <dbReference type="NCBI Taxonomy" id="269799"/>
    <lineage>
        <taxon>Bacteria</taxon>
        <taxon>Pseudomonadati</taxon>
        <taxon>Thermodesulfobacteriota</taxon>
        <taxon>Desulfuromonadia</taxon>
        <taxon>Geobacterales</taxon>
        <taxon>Geobacteraceae</taxon>
        <taxon>Geobacter</taxon>
    </lineage>
</organism>
<dbReference type="InterPro" id="IPR000157">
    <property type="entry name" value="TIR_dom"/>
</dbReference>
<keyword evidence="6" id="KW-1185">Reference proteome</keyword>
<evidence type="ECO:0000313" key="5">
    <source>
        <dbReference type="EMBL" id="ABB31433.1"/>
    </source>
</evidence>
<gene>
    <name evidence="5" type="ordered locus">Gmet_1196</name>
</gene>
<dbReference type="Pfam" id="PF03793">
    <property type="entry name" value="PASTA"/>
    <property type="match status" value="3"/>
</dbReference>
<dbReference type="InterPro" id="IPR035897">
    <property type="entry name" value="Toll_tir_struct_dom_sf"/>
</dbReference>
<name>Q39WE1_GEOMG</name>
<evidence type="ECO:0000259" key="3">
    <source>
        <dbReference type="PROSITE" id="PS50104"/>
    </source>
</evidence>
<reference evidence="5 6" key="1">
    <citation type="submission" date="2005-10" db="EMBL/GenBank/DDBJ databases">
        <title>Complete sequence of Geobacter metallireducens GS-15.</title>
        <authorList>
            <consortium name="US DOE Joint Genome Institute"/>
            <person name="Copeland A."/>
            <person name="Lucas S."/>
            <person name="Lapidus A."/>
            <person name="Barry K."/>
            <person name="Detter J.C."/>
            <person name="Glavina T."/>
            <person name="Hammon N."/>
            <person name="Israni S."/>
            <person name="Pitluck S."/>
            <person name="Di Bartolo G."/>
            <person name="Chain P."/>
            <person name="Schmutz J."/>
            <person name="Larimer F."/>
            <person name="Land M."/>
            <person name="Kyrpides N."/>
            <person name="Ivanova N."/>
            <person name="Richardson P."/>
        </authorList>
    </citation>
    <scope>NUCLEOTIDE SEQUENCE [LARGE SCALE GENOMIC DNA]</scope>
    <source>
        <strain evidence="6">ATCC 53774 / DSM 7210 / GS-15</strain>
    </source>
</reference>
<dbReference type="SMART" id="SM00740">
    <property type="entry name" value="PASTA"/>
    <property type="match status" value="3"/>
</dbReference>
<dbReference type="KEGG" id="gme:Gmet_1196"/>
<dbReference type="Gene3D" id="3.40.50.10140">
    <property type="entry name" value="Toll/interleukin-1 receptor homology (TIR) domain"/>
    <property type="match status" value="1"/>
</dbReference>
<dbReference type="SUPFAM" id="SSF52200">
    <property type="entry name" value="Toll/Interleukin receptor TIR domain"/>
    <property type="match status" value="1"/>
</dbReference>
<dbReference type="RefSeq" id="WP_004512174.1">
    <property type="nucleotide sequence ID" value="NC_007517.1"/>
</dbReference>
<accession>Q39WE1</accession>
<dbReference type="InterPro" id="IPR005543">
    <property type="entry name" value="PASTA_dom"/>
</dbReference>
<reference evidence="5 6" key="2">
    <citation type="journal article" date="2009" name="BMC Microbiol.">
        <title>The genome sequence of Geobacter metallireducens: features of metabolism, physiology and regulation common and dissimilar to Geobacter sulfurreducens.</title>
        <authorList>
            <person name="Aklujkar M."/>
            <person name="Krushkal J."/>
            <person name="DiBartolo G."/>
            <person name="Lapidus A."/>
            <person name="Land M.L."/>
            <person name="Lovley D.R."/>
        </authorList>
    </citation>
    <scope>NUCLEOTIDE SEQUENCE [LARGE SCALE GENOMIC DNA]</scope>
    <source>
        <strain evidence="6">ATCC 53774 / DSM 7210 / GS-15</strain>
    </source>
</reference>
<dbReference type="EMBL" id="CP000148">
    <property type="protein sequence ID" value="ABB31433.1"/>
    <property type="molecule type" value="Genomic_DNA"/>
</dbReference>
<dbReference type="AlphaFoldDB" id="Q39WE1"/>
<dbReference type="eggNOG" id="COG2815">
    <property type="taxonomic scope" value="Bacteria"/>
</dbReference>
<sequence length="584" mass="62995">MEGIFISYRREESAGHAGRVYDRLRERFGRDRVFMDVSAIEPGVDFVEAIDRAVGSCAVLLVIIGRRWIDCTDAAGRRRLDDPRDFIRLEVGTALRRNIRVVPVLVQDAAMPGEADLPDDLKLLARRNAIEINDTHWDSDLAQLVDTLGRVLEGTVGAAAPGGTGAVPAVRKNRLAWLISSITAIVVALAGLFTGVESLRTSFVKLFKGSPPVTTTGTTTPSGQGQTEPVAITVPRVTGMEEQQAVEALRVKGLHPQVVRQIVPEAPPGTVTQQEPPEETSVTAGAMVNLVVAVPPERPEEPPPGGQQEPPPPKLVTVPKLAGKTLGDAKAALATAGLRVGTVEKRKTDTSEPGTIIGQTPKAGSKLAQGRKVRLVVAVKPPEPELVTVPNVVKQPRQRALKMLVDAGLQPGAETRRPTTRARPGTILDQKIRGGTTAKRGTRVDLVVAAPPDAGRTAEEPTAGKMITQGRGEIRQTYLFDLDAGSIAQNGDADIWFEAETETERYLTPRNGASLGFTREKPTYENCSKVKMTQRRIPIQRIPENANVCVRTNRGNLSAFKIREPVGPSPGVMKISYITWEGVR</sequence>
<dbReference type="Pfam" id="PF13676">
    <property type="entry name" value="TIR_2"/>
    <property type="match status" value="1"/>
</dbReference>
<keyword evidence="2" id="KW-0812">Transmembrane</keyword>
<evidence type="ECO:0000256" key="1">
    <source>
        <dbReference type="SAM" id="MobiDB-lite"/>
    </source>
</evidence>
<dbReference type="CDD" id="cd06577">
    <property type="entry name" value="PASTA_pknB"/>
    <property type="match status" value="3"/>
</dbReference>
<dbReference type="PROSITE" id="PS51178">
    <property type="entry name" value="PASTA"/>
    <property type="match status" value="3"/>
</dbReference>
<feature type="transmembrane region" description="Helical" evidence="2">
    <location>
        <begin position="175"/>
        <end position="196"/>
    </location>
</feature>